<dbReference type="InterPro" id="IPR036291">
    <property type="entry name" value="NAD(P)-bd_dom_sf"/>
</dbReference>
<gene>
    <name evidence="3" type="ORF">Plec18167_003701</name>
</gene>
<evidence type="ECO:0000256" key="2">
    <source>
        <dbReference type="ARBA" id="ARBA00023002"/>
    </source>
</evidence>
<sequence length="249" mass="27344">MEPASAARMLLLIGSGPGVGVAVASHFTKQHFNRIALFARNPHQLQKDREAVLAAAASVNKVVVVGTWQVDISDPEQLQQALSEVEQFGRLECVYFNAARVGTSLFFQFPPESVEQDFRVSNSALYIVSRWAIPLLLQEGKSQPETNWKPSLLVTSSLLPKDPIAELFALSMVKAAQVNLVKSLDKTFTSQGVHIGLVVIGGQVSVDSPTLNPTVIAKQAWELFAQERKDWTPQVTLYEDGTVDWSESI</sequence>
<dbReference type="Proteomes" id="UP001583193">
    <property type="component" value="Unassembled WGS sequence"/>
</dbReference>
<comment type="caution">
    <text evidence="3">The sequence shown here is derived from an EMBL/GenBank/DDBJ whole genome shotgun (WGS) entry which is preliminary data.</text>
</comment>
<dbReference type="Pfam" id="PF00106">
    <property type="entry name" value="adh_short"/>
    <property type="match status" value="1"/>
</dbReference>
<keyword evidence="4" id="KW-1185">Reference proteome</keyword>
<protein>
    <recommendedName>
        <fullName evidence="5">Short-chain alcohol dehydrogenase</fullName>
    </recommendedName>
</protein>
<evidence type="ECO:0000313" key="4">
    <source>
        <dbReference type="Proteomes" id="UP001583193"/>
    </source>
</evidence>
<proteinExistence type="inferred from homology"/>
<reference evidence="3 4" key="1">
    <citation type="journal article" date="2024" name="IMA Fungus">
        <title>IMA Genome - F19 : A genome assembly and annotation guide to empower mycologists, including annotated draft genome sequences of Ceratocystis pirilliformis, Diaporthe australafricana, Fusarium ophioides, Paecilomyces lecythidis, and Sporothrix stenoceras.</title>
        <authorList>
            <person name="Aylward J."/>
            <person name="Wilson A.M."/>
            <person name="Visagie C.M."/>
            <person name="Spraker J."/>
            <person name="Barnes I."/>
            <person name="Buitendag C."/>
            <person name="Ceriani C."/>
            <person name="Del Mar Angel L."/>
            <person name="du Plessis D."/>
            <person name="Fuchs T."/>
            <person name="Gasser K."/>
            <person name="Kramer D."/>
            <person name="Li W."/>
            <person name="Munsamy K."/>
            <person name="Piso A."/>
            <person name="Price J.L."/>
            <person name="Sonnekus B."/>
            <person name="Thomas C."/>
            <person name="van der Nest A."/>
            <person name="van Dijk A."/>
            <person name="van Heerden A."/>
            <person name="van Vuuren N."/>
            <person name="Yilmaz N."/>
            <person name="Duong T.A."/>
            <person name="van der Merwe N.A."/>
            <person name="Wingfield M.J."/>
            <person name="Wingfield B.D."/>
        </authorList>
    </citation>
    <scope>NUCLEOTIDE SEQUENCE [LARGE SCALE GENOMIC DNA]</scope>
    <source>
        <strain evidence="3 4">CMW 18167</strain>
    </source>
</reference>
<accession>A0ABR3XWB0</accession>
<organism evidence="3 4">
    <name type="scientific">Paecilomyces lecythidis</name>
    <dbReference type="NCBI Taxonomy" id="3004212"/>
    <lineage>
        <taxon>Eukaryota</taxon>
        <taxon>Fungi</taxon>
        <taxon>Dikarya</taxon>
        <taxon>Ascomycota</taxon>
        <taxon>Pezizomycotina</taxon>
        <taxon>Eurotiomycetes</taxon>
        <taxon>Eurotiomycetidae</taxon>
        <taxon>Eurotiales</taxon>
        <taxon>Thermoascaceae</taxon>
        <taxon>Paecilomyces</taxon>
    </lineage>
</organism>
<name>A0ABR3XWB0_9EURO</name>
<evidence type="ECO:0008006" key="5">
    <source>
        <dbReference type="Google" id="ProtNLM"/>
    </source>
</evidence>
<dbReference type="EMBL" id="JAVDPF010000009">
    <property type="protein sequence ID" value="KAL1880298.1"/>
    <property type="molecule type" value="Genomic_DNA"/>
</dbReference>
<comment type="similarity">
    <text evidence="1">Belongs to the short-chain dehydrogenases/reductases (SDR) family.</text>
</comment>
<dbReference type="SUPFAM" id="SSF51735">
    <property type="entry name" value="NAD(P)-binding Rossmann-fold domains"/>
    <property type="match status" value="1"/>
</dbReference>
<dbReference type="Gene3D" id="3.40.50.720">
    <property type="entry name" value="NAD(P)-binding Rossmann-like Domain"/>
    <property type="match status" value="1"/>
</dbReference>
<dbReference type="InterPro" id="IPR002347">
    <property type="entry name" value="SDR_fam"/>
</dbReference>
<keyword evidence="2" id="KW-0560">Oxidoreductase</keyword>
<evidence type="ECO:0000313" key="3">
    <source>
        <dbReference type="EMBL" id="KAL1880298.1"/>
    </source>
</evidence>
<evidence type="ECO:0000256" key="1">
    <source>
        <dbReference type="ARBA" id="ARBA00006484"/>
    </source>
</evidence>
<dbReference type="PANTHER" id="PTHR43669">
    <property type="entry name" value="5-KETO-D-GLUCONATE 5-REDUCTASE"/>
    <property type="match status" value="1"/>
</dbReference>
<dbReference type="PANTHER" id="PTHR43669:SF3">
    <property type="entry name" value="ALCOHOL DEHYDROGENASE, PUTATIVE (AFU_ORTHOLOGUE AFUA_3G03445)-RELATED"/>
    <property type="match status" value="1"/>
</dbReference>